<protein>
    <submittedName>
        <fullName evidence="1">Unannotated protein</fullName>
    </submittedName>
</protein>
<accession>A0A6J7STG1</accession>
<proteinExistence type="predicted"/>
<reference evidence="1" key="1">
    <citation type="submission" date="2020-05" db="EMBL/GenBank/DDBJ databases">
        <authorList>
            <person name="Chiriac C."/>
            <person name="Salcher M."/>
            <person name="Ghai R."/>
            <person name="Kavagutti S V."/>
        </authorList>
    </citation>
    <scope>NUCLEOTIDE SEQUENCE</scope>
</reference>
<dbReference type="AlphaFoldDB" id="A0A6J7STG1"/>
<name>A0A6J7STG1_9ZZZZ</name>
<organism evidence="1">
    <name type="scientific">freshwater metagenome</name>
    <dbReference type="NCBI Taxonomy" id="449393"/>
    <lineage>
        <taxon>unclassified sequences</taxon>
        <taxon>metagenomes</taxon>
        <taxon>ecological metagenomes</taxon>
    </lineage>
</organism>
<dbReference type="EMBL" id="CAFBQE010000001">
    <property type="protein sequence ID" value="CAB5043730.1"/>
    <property type="molecule type" value="Genomic_DNA"/>
</dbReference>
<gene>
    <name evidence="1" type="ORF">UFOPK4284_00017</name>
</gene>
<sequence length="88" mass="10161">MDFSLERIRTLEPDSDDEQYLLEISWLYNRIVLTGSQIPVIDLAYELVLSKEFIRECVTYSMELGFCTNPKHGTFGGCITPKALRKLK</sequence>
<evidence type="ECO:0000313" key="1">
    <source>
        <dbReference type="EMBL" id="CAB5043730.1"/>
    </source>
</evidence>